<evidence type="ECO:0000313" key="4">
    <source>
        <dbReference type="Proteomes" id="UP000613401"/>
    </source>
</evidence>
<evidence type="ECO:0000259" key="2">
    <source>
        <dbReference type="PROSITE" id="PS52019"/>
    </source>
</evidence>
<feature type="region of interest" description="C-terminal hotdog fold" evidence="1">
    <location>
        <begin position="122"/>
        <end position="146"/>
    </location>
</feature>
<gene>
    <name evidence="3" type="ORF">GCG54_00015403</name>
</gene>
<protein>
    <submittedName>
        <fullName evidence="3">Highly reducing polyketide synthase curS1</fullName>
    </submittedName>
</protein>
<dbReference type="InterPro" id="IPR049552">
    <property type="entry name" value="PKS_DH_N"/>
</dbReference>
<dbReference type="Proteomes" id="UP000613401">
    <property type="component" value="Unassembled WGS sequence"/>
</dbReference>
<evidence type="ECO:0000256" key="1">
    <source>
        <dbReference type="PROSITE-ProRule" id="PRU01363"/>
    </source>
</evidence>
<organism evidence="3 4">
    <name type="scientific">Colletotrichum gloeosporioides</name>
    <name type="common">Anthracnose fungus</name>
    <name type="synonym">Glomerella cingulata</name>
    <dbReference type="NCBI Taxonomy" id="474922"/>
    <lineage>
        <taxon>Eukaryota</taxon>
        <taxon>Fungi</taxon>
        <taxon>Dikarya</taxon>
        <taxon>Ascomycota</taxon>
        <taxon>Pezizomycotina</taxon>
        <taxon>Sordariomycetes</taxon>
        <taxon>Hypocreomycetidae</taxon>
        <taxon>Glomerellales</taxon>
        <taxon>Glomerellaceae</taxon>
        <taxon>Colletotrichum</taxon>
        <taxon>Colletotrichum gloeosporioides species complex</taxon>
    </lineage>
</organism>
<dbReference type="EMBL" id="WVTB01000039">
    <property type="protein sequence ID" value="KAF3805844.1"/>
    <property type="molecule type" value="Genomic_DNA"/>
</dbReference>
<dbReference type="InterPro" id="IPR042104">
    <property type="entry name" value="PKS_dehydratase_sf"/>
</dbReference>
<sequence length="146" mass="17076">MHETQTVWLSFLRLEDEPWRHGHKVGSTVLLPGAGMTSIIPEASQHVVASKKHAQAFRLRDVFLFVAMARPERVATEVFAHMRLRLQFTIGLNPAPGQLPWTHDDKLPWKYDTYHRIHKVSNLEYAYENFYNHMNSTSWKFGEVFQ</sequence>
<feature type="domain" description="PKS/mFAS DH" evidence="2">
    <location>
        <begin position="1"/>
        <end position="146"/>
    </location>
</feature>
<dbReference type="Gene3D" id="3.10.129.110">
    <property type="entry name" value="Polyketide synthase dehydratase"/>
    <property type="match status" value="1"/>
</dbReference>
<reference evidence="3" key="2">
    <citation type="submission" date="2020-03" db="EMBL/GenBank/DDBJ databases">
        <authorList>
            <person name="Fu F.-F."/>
            <person name="Chen J."/>
        </authorList>
    </citation>
    <scope>NUCLEOTIDE SEQUENCE</scope>
    <source>
        <strain evidence="3">Lc1</strain>
    </source>
</reference>
<feature type="region of interest" description="N-terminal hotdog fold" evidence="1">
    <location>
        <begin position="1"/>
        <end position="112"/>
    </location>
</feature>
<comment type="caution">
    <text evidence="1">Lacks conserved residue(s) required for the propagation of feature annotation.</text>
</comment>
<evidence type="ECO:0000313" key="3">
    <source>
        <dbReference type="EMBL" id="KAF3805844.1"/>
    </source>
</evidence>
<dbReference type="AlphaFoldDB" id="A0A8H4CL73"/>
<dbReference type="PROSITE" id="PS52019">
    <property type="entry name" value="PKS_MFAS_DH"/>
    <property type="match status" value="1"/>
</dbReference>
<reference evidence="3" key="1">
    <citation type="journal article" date="2020" name="Phytopathology">
        <title>Genome sequence and comparative analysis of Colletotrichum gloeosporioides isolated from Liriodendron leaves.</title>
        <authorList>
            <person name="Fu F.F."/>
            <person name="Hao Z."/>
            <person name="Wang P."/>
            <person name="Lu Y."/>
            <person name="Xue L.J."/>
            <person name="Wei G."/>
            <person name="Tian Y."/>
            <person name="Baishi H."/>
            <person name="Xu H."/>
            <person name="Shi J."/>
            <person name="Cheng T."/>
            <person name="Wang G."/>
            <person name="Yi Y."/>
            <person name="Chen J."/>
        </authorList>
    </citation>
    <scope>NUCLEOTIDE SEQUENCE</scope>
    <source>
        <strain evidence="3">Lc1</strain>
    </source>
</reference>
<name>A0A8H4CL73_COLGL</name>
<dbReference type="GeneID" id="69022506"/>
<proteinExistence type="predicted"/>
<dbReference type="Pfam" id="PF21089">
    <property type="entry name" value="PKS_DH_N"/>
    <property type="match status" value="1"/>
</dbReference>
<dbReference type="InterPro" id="IPR049900">
    <property type="entry name" value="PKS_mFAS_DH"/>
</dbReference>
<accession>A0A8H4CL73</accession>
<keyword evidence="4" id="KW-1185">Reference proteome</keyword>
<dbReference type="RefSeq" id="XP_045265003.1">
    <property type="nucleotide sequence ID" value="XM_045415189.1"/>
</dbReference>
<comment type="caution">
    <text evidence="3">The sequence shown here is derived from an EMBL/GenBank/DDBJ whole genome shotgun (WGS) entry which is preliminary data.</text>
</comment>